<organism evidence="2 3">
    <name type="scientific">Hymenolepis diminuta</name>
    <name type="common">Rat tapeworm</name>
    <dbReference type="NCBI Taxonomy" id="6216"/>
    <lineage>
        <taxon>Eukaryota</taxon>
        <taxon>Metazoa</taxon>
        <taxon>Spiralia</taxon>
        <taxon>Lophotrochozoa</taxon>
        <taxon>Platyhelminthes</taxon>
        <taxon>Cestoda</taxon>
        <taxon>Eucestoda</taxon>
        <taxon>Cyclophyllidea</taxon>
        <taxon>Hymenolepididae</taxon>
        <taxon>Hymenolepis</taxon>
    </lineage>
</organism>
<feature type="compositionally biased region" description="Acidic residues" evidence="1">
    <location>
        <begin position="36"/>
        <end position="45"/>
    </location>
</feature>
<dbReference type="EMBL" id="CABIJS010000008">
    <property type="protein sequence ID" value="VUZ38862.1"/>
    <property type="molecule type" value="Genomic_DNA"/>
</dbReference>
<reference evidence="2 3" key="1">
    <citation type="submission" date="2019-07" db="EMBL/GenBank/DDBJ databases">
        <authorList>
            <person name="Jastrzebski P J."/>
            <person name="Paukszto L."/>
            <person name="Jastrzebski P J."/>
        </authorList>
    </citation>
    <scope>NUCLEOTIDE SEQUENCE [LARGE SCALE GENOMIC DNA]</scope>
    <source>
        <strain evidence="2 3">WMS-il1</strain>
    </source>
</reference>
<gene>
    <name evidence="2" type="ORF">WMSIL1_LOCUS257</name>
</gene>
<protein>
    <submittedName>
        <fullName evidence="2">Uncharacterized protein</fullName>
    </submittedName>
</protein>
<proteinExistence type="predicted"/>
<feature type="compositionally biased region" description="Basic and acidic residues" evidence="1">
    <location>
        <begin position="1"/>
        <end position="16"/>
    </location>
</feature>
<dbReference type="Proteomes" id="UP000321570">
    <property type="component" value="Unassembled WGS sequence"/>
</dbReference>
<sequence>NWEPAGKREANSDKDPSLSYLPVQPIHKERESTVESAEDDSEESEAFATPCGTPVVSDSESSPLLQCSVRRRRLKRNRQHRLYETYLLELDEFRILAGRLDELQVSGLWPDLLPTHSSSITEDGRHITQVASQVNLVDRFSLAIWITRRVVSMASLRAASPTLPSSPPTIPADLPGLLICLEQRHCVLRLSDSRLSA</sequence>
<name>A0A564XV17_HYMDI</name>
<keyword evidence="3" id="KW-1185">Reference proteome</keyword>
<feature type="region of interest" description="Disordered" evidence="1">
    <location>
        <begin position="1"/>
        <end position="60"/>
    </location>
</feature>
<feature type="non-terminal residue" evidence="2">
    <location>
        <position position="1"/>
    </location>
</feature>
<accession>A0A564XV17</accession>
<dbReference type="AlphaFoldDB" id="A0A564XV17"/>
<evidence type="ECO:0000313" key="2">
    <source>
        <dbReference type="EMBL" id="VUZ38862.1"/>
    </source>
</evidence>
<evidence type="ECO:0000256" key="1">
    <source>
        <dbReference type="SAM" id="MobiDB-lite"/>
    </source>
</evidence>
<evidence type="ECO:0000313" key="3">
    <source>
        <dbReference type="Proteomes" id="UP000321570"/>
    </source>
</evidence>
<feature type="non-terminal residue" evidence="2">
    <location>
        <position position="197"/>
    </location>
</feature>